<comment type="subunit">
    <text evidence="12">Interacts with the Sec translocase complex via SecD. Specifically interacts with transmembrane segments of nascent integral membrane proteins during membrane integration.</text>
</comment>
<feature type="transmembrane region" description="Helical" evidence="18">
    <location>
        <begin position="186"/>
        <end position="208"/>
    </location>
</feature>
<feature type="transmembrane region" description="Helical" evidence="18">
    <location>
        <begin position="12"/>
        <end position="29"/>
    </location>
</feature>
<evidence type="ECO:0000256" key="17">
    <source>
        <dbReference type="SAM" id="MobiDB-lite"/>
    </source>
</evidence>
<dbReference type="CDD" id="cd20070">
    <property type="entry name" value="5TM_YidC_Alb3"/>
    <property type="match status" value="1"/>
</dbReference>
<protein>
    <recommendedName>
        <fullName evidence="3">Membrane protein insertase YidC</fullName>
    </recommendedName>
    <alternativeName>
        <fullName evidence="15">Foldase YidC</fullName>
    </alternativeName>
    <alternativeName>
        <fullName evidence="14">Membrane integrase YidC</fullName>
    </alternativeName>
    <alternativeName>
        <fullName evidence="13">Membrane protein YidC</fullName>
    </alternativeName>
</protein>
<evidence type="ECO:0000256" key="3">
    <source>
        <dbReference type="ARBA" id="ARBA00015325"/>
    </source>
</evidence>
<organism evidence="20">
    <name type="scientific">uncultured Rubrobacteraceae bacterium</name>
    <dbReference type="NCBI Taxonomy" id="349277"/>
    <lineage>
        <taxon>Bacteria</taxon>
        <taxon>Bacillati</taxon>
        <taxon>Actinomycetota</taxon>
        <taxon>Rubrobacteria</taxon>
        <taxon>Rubrobacterales</taxon>
        <taxon>Rubrobacteraceae</taxon>
        <taxon>environmental samples</taxon>
    </lineage>
</organism>
<feature type="region of interest" description="Disordered" evidence="17">
    <location>
        <begin position="229"/>
        <end position="288"/>
    </location>
</feature>
<dbReference type="InterPro" id="IPR028055">
    <property type="entry name" value="YidC/Oxa/ALB_C"/>
</dbReference>
<dbReference type="InterPro" id="IPR001708">
    <property type="entry name" value="YidC/ALB3/OXA1/COX18"/>
</dbReference>
<evidence type="ECO:0000256" key="4">
    <source>
        <dbReference type="ARBA" id="ARBA00022448"/>
    </source>
</evidence>
<sequence length="288" mass="31620">MINAIADFFQNLFSPVVNILGSVLLFFHQTVGAPWWLSIAMLTIVVRGLLFPLTVKQVKSMRAVQDLKPDMDRVRAQYQNNPQKQREEMAKLYQDRGVNPLGGCLPILVQMPIFIGIFYVIRLFGGTPGRTEPEYPSFVDGGILWFQDLSQADPTYLLPILSAVTMLGATEITLKNVDPQQRWLMRLLPVGFTVFLISFPAGLFVYWITSNLFTLAQNYLIYNHGPGKRPAPGAKNSTGTKTPQTPVSNGSSNGSGSNGATGSSGNGAGDTAAQAAKVAKRKRRKKKK</sequence>
<dbReference type="Pfam" id="PF02096">
    <property type="entry name" value="60KD_IMP"/>
    <property type="match status" value="1"/>
</dbReference>
<dbReference type="EMBL" id="CADCVM010000258">
    <property type="protein sequence ID" value="CAA9500420.1"/>
    <property type="molecule type" value="Genomic_DNA"/>
</dbReference>
<dbReference type="PANTHER" id="PTHR12428">
    <property type="entry name" value="OXA1"/>
    <property type="match status" value="1"/>
</dbReference>
<comment type="function">
    <text evidence="11">Required for the insertion and/or proper folding and/or complex formation of integral membrane proteins into the membrane. Involved in integration of membrane proteins that insert both dependently and independently of the Sec translocase complex, as well as at least some lipoproteins. Aids folding of multispanning membrane proteins.</text>
</comment>
<evidence type="ECO:0000256" key="14">
    <source>
        <dbReference type="ARBA" id="ARBA00033245"/>
    </source>
</evidence>
<evidence type="ECO:0000256" key="13">
    <source>
        <dbReference type="ARBA" id="ARBA00031538"/>
    </source>
</evidence>
<evidence type="ECO:0000256" key="8">
    <source>
        <dbReference type="ARBA" id="ARBA00022989"/>
    </source>
</evidence>
<keyword evidence="5" id="KW-1003">Cell membrane</keyword>
<dbReference type="GO" id="GO:0032977">
    <property type="term" value="F:membrane insertase activity"/>
    <property type="evidence" value="ECO:0007669"/>
    <property type="project" value="InterPro"/>
</dbReference>
<feature type="transmembrane region" description="Helical" evidence="18">
    <location>
        <begin position="35"/>
        <end position="55"/>
    </location>
</feature>
<dbReference type="GO" id="GO:0005886">
    <property type="term" value="C:plasma membrane"/>
    <property type="evidence" value="ECO:0007669"/>
    <property type="project" value="UniProtKB-SubCell"/>
</dbReference>
<feature type="transmembrane region" description="Helical" evidence="18">
    <location>
        <begin position="101"/>
        <end position="121"/>
    </location>
</feature>
<evidence type="ECO:0000256" key="9">
    <source>
        <dbReference type="ARBA" id="ARBA00023136"/>
    </source>
</evidence>
<evidence type="ECO:0000256" key="15">
    <source>
        <dbReference type="ARBA" id="ARBA00033342"/>
    </source>
</evidence>
<feature type="compositionally biased region" description="Basic residues" evidence="17">
    <location>
        <begin position="278"/>
        <end position="288"/>
    </location>
</feature>
<reference evidence="20" key="1">
    <citation type="submission" date="2020-02" db="EMBL/GenBank/DDBJ databases">
        <authorList>
            <person name="Meier V. D."/>
        </authorList>
    </citation>
    <scope>NUCLEOTIDE SEQUENCE</scope>
    <source>
        <strain evidence="20">AVDCRST_MAG05</strain>
    </source>
</reference>
<keyword evidence="7" id="KW-0653">Protein transport</keyword>
<evidence type="ECO:0000256" key="11">
    <source>
        <dbReference type="ARBA" id="ARBA00025034"/>
    </source>
</evidence>
<evidence type="ECO:0000256" key="12">
    <source>
        <dbReference type="ARBA" id="ARBA00026028"/>
    </source>
</evidence>
<proteinExistence type="inferred from homology"/>
<evidence type="ECO:0000259" key="19">
    <source>
        <dbReference type="Pfam" id="PF02096"/>
    </source>
</evidence>
<keyword evidence="6 16" id="KW-0812">Transmembrane</keyword>
<keyword evidence="9 18" id="KW-0472">Membrane</keyword>
<dbReference type="AlphaFoldDB" id="A0A6J4SIR3"/>
<evidence type="ECO:0000256" key="16">
    <source>
        <dbReference type="RuleBase" id="RU003945"/>
    </source>
</evidence>
<evidence type="ECO:0000256" key="7">
    <source>
        <dbReference type="ARBA" id="ARBA00022927"/>
    </source>
</evidence>
<dbReference type="GO" id="GO:0015031">
    <property type="term" value="P:protein transport"/>
    <property type="evidence" value="ECO:0007669"/>
    <property type="project" value="UniProtKB-KW"/>
</dbReference>
<dbReference type="PRINTS" id="PR01900">
    <property type="entry name" value="YIDCPROTEIN"/>
</dbReference>
<evidence type="ECO:0000313" key="20">
    <source>
        <dbReference type="EMBL" id="CAA9500420.1"/>
    </source>
</evidence>
<accession>A0A6J4SIR3</accession>
<gene>
    <name evidence="20" type="ORF">AVDCRST_MAG05-2406</name>
</gene>
<name>A0A6J4SIR3_9ACTN</name>
<evidence type="ECO:0000256" key="5">
    <source>
        <dbReference type="ARBA" id="ARBA00022475"/>
    </source>
</evidence>
<feature type="domain" description="Membrane insertase YidC/Oxa/ALB C-terminal" evidence="19">
    <location>
        <begin position="35"/>
        <end position="222"/>
    </location>
</feature>
<evidence type="ECO:0000256" key="1">
    <source>
        <dbReference type="ARBA" id="ARBA00004651"/>
    </source>
</evidence>
<evidence type="ECO:0000256" key="10">
    <source>
        <dbReference type="ARBA" id="ARBA00023186"/>
    </source>
</evidence>
<comment type="subcellular location">
    <subcellularLocation>
        <location evidence="1">Cell membrane</location>
        <topology evidence="1">Multi-pass membrane protein</topology>
    </subcellularLocation>
    <subcellularLocation>
        <location evidence="16">Membrane</location>
        <topology evidence="16">Multi-pass membrane protein</topology>
    </subcellularLocation>
</comment>
<comment type="similarity">
    <text evidence="2">Belongs to the OXA1/ALB3/YidC family. Type 1 subfamily.</text>
</comment>
<dbReference type="NCBIfam" id="TIGR03592">
    <property type="entry name" value="yidC_oxa1_cterm"/>
    <property type="match status" value="1"/>
</dbReference>
<evidence type="ECO:0000256" key="18">
    <source>
        <dbReference type="SAM" id="Phobius"/>
    </source>
</evidence>
<dbReference type="InterPro" id="IPR047196">
    <property type="entry name" value="YidC_ALB_C"/>
</dbReference>
<dbReference type="PANTHER" id="PTHR12428:SF65">
    <property type="entry name" value="CYTOCHROME C OXIDASE ASSEMBLY PROTEIN COX18, MITOCHONDRIAL"/>
    <property type="match status" value="1"/>
</dbReference>
<keyword evidence="4" id="KW-0813">Transport</keyword>
<evidence type="ECO:0000256" key="6">
    <source>
        <dbReference type="ARBA" id="ARBA00022692"/>
    </source>
</evidence>
<evidence type="ECO:0000256" key="2">
    <source>
        <dbReference type="ARBA" id="ARBA00010527"/>
    </source>
</evidence>
<feature type="compositionally biased region" description="Gly residues" evidence="17">
    <location>
        <begin position="256"/>
        <end position="268"/>
    </location>
</feature>
<keyword evidence="10" id="KW-0143">Chaperone</keyword>
<feature type="compositionally biased region" description="Polar residues" evidence="17">
    <location>
        <begin position="235"/>
        <end position="247"/>
    </location>
</feature>
<keyword evidence="8 18" id="KW-1133">Transmembrane helix</keyword>
<dbReference type="GO" id="GO:0051205">
    <property type="term" value="P:protein insertion into membrane"/>
    <property type="evidence" value="ECO:0007669"/>
    <property type="project" value="TreeGrafter"/>
</dbReference>